<feature type="compositionally biased region" description="Polar residues" evidence="1">
    <location>
        <begin position="1"/>
        <end position="12"/>
    </location>
</feature>
<protein>
    <submittedName>
        <fullName evidence="2">Uncharacterized protein</fullName>
    </submittedName>
</protein>
<reference evidence="2" key="1">
    <citation type="journal article" date="2016" name="Gigascience">
        <title>De novo construction of an expanded transcriptome assembly for the western tarnished plant bug, Lygus hesperus.</title>
        <authorList>
            <person name="Tassone E.E."/>
            <person name="Geib S.M."/>
            <person name="Hall B."/>
            <person name="Fabrick J.A."/>
            <person name="Brent C.S."/>
            <person name="Hull J.J."/>
        </authorList>
    </citation>
    <scope>NUCLEOTIDE SEQUENCE</scope>
</reference>
<name>A0A146KVG7_LYGHE</name>
<organism evidence="2">
    <name type="scientific">Lygus hesperus</name>
    <name type="common">Western plant bug</name>
    <dbReference type="NCBI Taxonomy" id="30085"/>
    <lineage>
        <taxon>Eukaryota</taxon>
        <taxon>Metazoa</taxon>
        <taxon>Ecdysozoa</taxon>
        <taxon>Arthropoda</taxon>
        <taxon>Hexapoda</taxon>
        <taxon>Insecta</taxon>
        <taxon>Pterygota</taxon>
        <taxon>Neoptera</taxon>
        <taxon>Paraneoptera</taxon>
        <taxon>Hemiptera</taxon>
        <taxon>Heteroptera</taxon>
        <taxon>Panheteroptera</taxon>
        <taxon>Cimicomorpha</taxon>
        <taxon>Miridae</taxon>
        <taxon>Mirini</taxon>
        <taxon>Lygus</taxon>
    </lineage>
</organism>
<proteinExistence type="predicted"/>
<accession>A0A146KVG7</accession>
<evidence type="ECO:0000313" key="2">
    <source>
        <dbReference type="EMBL" id="JAQ00484.1"/>
    </source>
</evidence>
<gene>
    <name evidence="2" type="ORF">g.26093</name>
</gene>
<feature type="compositionally biased region" description="Basic residues" evidence="1">
    <location>
        <begin position="73"/>
        <end position="82"/>
    </location>
</feature>
<dbReference type="AlphaFoldDB" id="A0A146KVG7"/>
<feature type="region of interest" description="Disordered" evidence="1">
    <location>
        <begin position="1"/>
        <end position="83"/>
    </location>
</feature>
<feature type="compositionally biased region" description="Acidic residues" evidence="1">
    <location>
        <begin position="57"/>
        <end position="67"/>
    </location>
</feature>
<evidence type="ECO:0000256" key="1">
    <source>
        <dbReference type="SAM" id="MobiDB-lite"/>
    </source>
</evidence>
<dbReference type="EMBL" id="GDHC01018145">
    <property type="protein sequence ID" value="JAQ00484.1"/>
    <property type="molecule type" value="Transcribed_RNA"/>
</dbReference>
<sequence>MLLTNDAVNLDNSADKGDNKTKSGKGNKGDGNQRVNKNKKNSSSNYLGDELMNYADSNDDEDDNNSDDDGKKQHNAAAHKKRIEPFGVISGYEDSISCVGVPC</sequence>